<proteinExistence type="predicted"/>
<protein>
    <submittedName>
        <fullName evidence="1">Uncharacterized protein</fullName>
    </submittedName>
</protein>
<evidence type="ECO:0000313" key="1">
    <source>
        <dbReference type="EMBL" id="OTP69816.1"/>
    </source>
</evidence>
<reference evidence="1 2" key="1">
    <citation type="submission" date="2017-03" db="EMBL/GenBank/DDBJ databases">
        <title>Genome analysis of strain PAMC 26577.</title>
        <authorList>
            <person name="Oh H.-M."/>
            <person name="Yang J.-A."/>
        </authorList>
    </citation>
    <scope>NUCLEOTIDE SEQUENCE [LARGE SCALE GENOMIC DNA]</scope>
    <source>
        <strain evidence="1 2">PAMC 26577</strain>
    </source>
</reference>
<name>A0A242MF88_CABSO</name>
<organism evidence="1 2">
    <name type="scientific">Caballeronia sordidicola</name>
    <name type="common">Burkholderia sordidicola</name>
    <dbReference type="NCBI Taxonomy" id="196367"/>
    <lineage>
        <taxon>Bacteria</taxon>
        <taxon>Pseudomonadati</taxon>
        <taxon>Pseudomonadota</taxon>
        <taxon>Betaproteobacteria</taxon>
        <taxon>Burkholderiales</taxon>
        <taxon>Burkholderiaceae</taxon>
        <taxon>Caballeronia</taxon>
    </lineage>
</organism>
<comment type="caution">
    <text evidence="1">The sequence shown here is derived from an EMBL/GenBank/DDBJ whole genome shotgun (WGS) entry which is preliminary data.</text>
</comment>
<accession>A0A242MF88</accession>
<dbReference type="EMBL" id="NBTZ01000112">
    <property type="protein sequence ID" value="OTP69816.1"/>
    <property type="molecule type" value="Genomic_DNA"/>
</dbReference>
<sequence length="38" mass="4089">MTRLNAKKALSRLFYKPAVFAEISLPGANVGTGLRHGC</sequence>
<gene>
    <name evidence="1" type="ORF">PAMC26577_29270</name>
</gene>
<dbReference type="AlphaFoldDB" id="A0A242MF88"/>
<evidence type="ECO:0000313" key="2">
    <source>
        <dbReference type="Proteomes" id="UP000195221"/>
    </source>
</evidence>
<dbReference type="Proteomes" id="UP000195221">
    <property type="component" value="Unassembled WGS sequence"/>
</dbReference>